<dbReference type="KEGG" id="cre:CHLRE_13g578900v5"/>
<evidence type="ECO:0000313" key="2">
    <source>
        <dbReference type="Proteomes" id="UP000006906"/>
    </source>
</evidence>
<dbReference type="PaxDb" id="3055-EDP08810"/>
<dbReference type="OMA" id="MGVDDGC"/>
<dbReference type="InParanoid" id="A0A2K3D079"/>
<dbReference type="GO" id="GO:0035493">
    <property type="term" value="P:SNARE complex assembly"/>
    <property type="evidence" value="ECO:0000318"/>
    <property type="project" value="GO_Central"/>
</dbReference>
<name>A0A2K3D079_CHLRE</name>
<dbReference type="ExpressionAtlas" id="A0A2K3D079">
    <property type="expression patterns" value="baseline"/>
</dbReference>
<reference evidence="1 2" key="1">
    <citation type="journal article" date="2007" name="Science">
        <title>The Chlamydomonas genome reveals the evolution of key animal and plant functions.</title>
        <authorList>
            <person name="Merchant S.S."/>
            <person name="Prochnik S.E."/>
            <person name="Vallon O."/>
            <person name="Harris E.H."/>
            <person name="Karpowicz S.J."/>
            <person name="Witman G.B."/>
            <person name="Terry A."/>
            <person name="Salamov A."/>
            <person name="Fritz-Laylin L.K."/>
            <person name="Marechal-Drouard L."/>
            <person name="Marshall W.F."/>
            <person name="Qu L.H."/>
            <person name="Nelson D.R."/>
            <person name="Sanderfoot A.A."/>
            <person name="Spalding M.H."/>
            <person name="Kapitonov V.V."/>
            <person name="Ren Q."/>
            <person name="Ferris P."/>
            <person name="Lindquist E."/>
            <person name="Shapiro H."/>
            <person name="Lucas S.M."/>
            <person name="Grimwood J."/>
            <person name="Schmutz J."/>
            <person name="Cardol P."/>
            <person name="Cerutti H."/>
            <person name="Chanfreau G."/>
            <person name="Chen C.L."/>
            <person name="Cognat V."/>
            <person name="Croft M.T."/>
            <person name="Dent R."/>
            <person name="Dutcher S."/>
            <person name="Fernandez E."/>
            <person name="Fukuzawa H."/>
            <person name="Gonzalez-Ballester D."/>
            <person name="Gonzalez-Halphen D."/>
            <person name="Hallmann A."/>
            <person name="Hanikenne M."/>
            <person name="Hippler M."/>
            <person name="Inwood W."/>
            <person name="Jabbari K."/>
            <person name="Kalanon M."/>
            <person name="Kuras R."/>
            <person name="Lefebvre P.A."/>
            <person name="Lemaire S.D."/>
            <person name="Lobanov A.V."/>
            <person name="Lohr M."/>
            <person name="Manuell A."/>
            <person name="Meier I."/>
            <person name="Mets L."/>
            <person name="Mittag M."/>
            <person name="Mittelmeier T."/>
            <person name="Moroney J.V."/>
            <person name="Moseley J."/>
            <person name="Napoli C."/>
            <person name="Nedelcu A.M."/>
            <person name="Niyogi K."/>
            <person name="Novoselov S.V."/>
            <person name="Paulsen I.T."/>
            <person name="Pazour G."/>
            <person name="Purton S."/>
            <person name="Ral J.P."/>
            <person name="Riano-Pachon D.M."/>
            <person name="Riekhof W."/>
            <person name="Rymarquis L."/>
            <person name="Schroda M."/>
            <person name="Stern D."/>
            <person name="Umen J."/>
            <person name="Willows R."/>
            <person name="Wilson N."/>
            <person name="Zimmer S.L."/>
            <person name="Allmer J."/>
            <person name="Balk J."/>
            <person name="Bisova K."/>
            <person name="Chen C.J."/>
            <person name="Elias M."/>
            <person name="Gendler K."/>
            <person name="Hauser C."/>
            <person name="Lamb M.R."/>
            <person name="Ledford H."/>
            <person name="Long J.C."/>
            <person name="Minagawa J."/>
            <person name="Page M.D."/>
            <person name="Pan J."/>
            <person name="Pootakham W."/>
            <person name="Roje S."/>
            <person name="Rose A."/>
            <person name="Stahlberg E."/>
            <person name="Terauchi A.M."/>
            <person name="Yang P."/>
            <person name="Ball S."/>
            <person name="Bowler C."/>
            <person name="Dieckmann C.L."/>
            <person name="Gladyshev V.N."/>
            <person name="Green P."/>
            <person name="Jorgensen R."/>
            <person name="Mayfield S."/>
            <person name="Mueller-Roeber B."/>
            <person name="Rajamani S."/>
            <person name="Sayre R.T."/>
            <person name="Brokstein P."/>
            <person name="Dubchak I."/>
            <person name="Goodstein D."/>
            <person name="Hornick L."/>
            <person name="Huang Y.W."/>
            <person name="Jhaveri J."/>
            <person name="Luo Y."/>
            <person name="Martinez D."/>
            <person name="Ngau W.C."/>
            <person name="Otillar B."/>
            <person name="Poliakov A."/>
            <person name="Porter A."/>
            <person name="Szajkowski L."/>
            <person name="Werner G."/>
            <person name="Zhou K."/>
            <person name="Grigoriev I.V."/>
            <person name="Rokhsar D.S."/>
            <person name="Grossman A.R."/>
        </authorList>
    </citation>
    <scope>NUCLEOTIDE SEQUENCE [LARGE SCALE GENOMIC DNA]</scope>
    <source>
        <strain evidence="2">CC-503</strain>
    </source>
</reference>
<dbReference type="SUPFAM" id="SSF56784">
    <property type="entry name" value="HAD-like"/>
    <property type="match status" value="1"/>
</dbReference>
<keyword evidence="2" id="KW-1185">Reference proteome</keyword>
<dbReference type="GO" id="GO:0000149">
    <property type="term" value="F:SNARE binding"/>
    <property type="evidence" value="ECO:0000318"/>
    <property type="project" value="GO_Central"/>
</dbReference>
<dbReference type="OrthoDB" id="417952at2759"/>
<dbReference type="EMBL" id="CM008974">
    <property type="protein sequence ID" value="PNW73936.1"/>
    <property type="molecule type" value="Genomic_DNA"/>
</dbReference>
<proteinExistence type="predicted"/>
<sequence length="312" mass="33811">MSSCTSATSTPGASSQAAPPAVSDVFVLDFDGVVVDSEPEITASAFEAAAIRWPELFAPEALGAERRTALREAMRTVRPVLVKGYESMVMLRLLLRDPNCEVKLRSILSAWSAELPRALAEWGESEEELSKLFEAVRNEWMNGRTESWMALQVPYEGVTEALRGCPFPTYIASSKAAHRVAALSTSVLGLELAADSPRLFASLLPPEEKKAEALSTIGSRPLCSAPGTRLHFVDDRLDTLRAVAAVPELAARWKLYLADWGYNTAEERAAAAREPGVRVLGLSEFNELLRFGLVMGVDDGCEPTAEEVEAGV</sequence>
<dbReference type="InterPro" id="IPR036412">
    <property type="entry name" value="HAD-like_sf"/>
</dbReference>
<evidence type="ECO:0008006" key="3">
    <source>
        <dbReference type="Google" id="ProtNLM"/>
    </source>
</evidence>
<dbReference type="GeneID" id="66055982"/>
<protein>
    <recommendedName>
        <fullName evidence="3">Haloacid dehalogenase-like hydrolase</fullName>
    </recommendedName>
</protein>
<dbReference type="GO" id="GO:0000323">
    <property type="term" value="C:lytic vacuole"/>
    <property type="evidence" value="ECO:0000318"/>
    <property type="project" value="GO_Central"/>
</dbReference>
<dbReference type="Proteomes" id="UP000006906">
    <property type="component" value="Chromosome 13"/>
</dbReference>
<dbReference type="Gramene" id="PNW73936">
    <property type="protein sequence ID" value="PNW73936"/>
    <property type="gene ID" value="CHLRE_13g578900v5"/>
</dbReference>
<dbReference type="AlphaFoldDB" id="A0A2K3D079"/>
<accession>A0A2K3D079</accession>
<dbReference type="RefSeq" id="XP_042917489.1">
    <property type="nucleotide sequence ID" value="XM_043069514.1"/>
</dbReference>
<gene>
    <name evidence="1" type="ORF">CHLRE_13g578900v5</name>
</gene>
<dbReference type="GO" id="GO:0005768">
    <property type="term" value="C:endosome"/>
    <property type="evidence" value="ECO:0000318"/>
    <property type="project" value="GO_Central"/>
</dbReference>
<organism evidence="1 2">
    <name type="scientific">Chlamydomonas reinhardtii</name>
    <name type="common">Chlamydomonas smithii</name>
    <dbReference type="NCBI Taxonomy" id="3055"/>
    <lineage>
        <taxon>Eukaryota</taxon>
        <taxon>Viridiplantae</taxon>
        <taxon>Chlorophyta</taxon>
        <taxon>core chlorophytes</taxon>
        <taxon>Chlorophyceae</taxon>
        <taxon>CS clade</taxon>
        <taxon>Chlamydomonadales</taxon>
        <taxon>Chlamydomonadaceae</taxon>
        <taxon>Chlamydomonas</taxon>
    </lineage>
</organism>
<dbReference type="STRING" id="3055.A0A2K3D079"/>
<evidence type="ECO:0000313" key="1">
    <source>
        <dbReference type="EMBL" id="PNW73936.1"/>
    </source>
</evidence>